<sequence length="233" mass="26827">MHTLGPLHSSGSATQQLISSLTFIPEISIHKGAVFKCQVSYVGKDKIVVERVSEKFTILCKKYQLLIYWVFFIQILPFKSEKGYDKSGIFRKHTEKKDQDCFYCVCLTLGFIKRPCVSEIMSFTSSPDQTLNLGCEITDFYPANVKVIWLKLRGGDRDDAEEEEEVLDGGEIWGPVQTHPRLYRATRGGGVICRVEHCSLLEPIQRRWKNVEIASFIRLSLYRNKRCRGRPKR</sequence>
<evidence type="ECO:0000313" key="3">
    <source>
        <dbReference type="Ensembl" id="ENSTRUP00000083402.1"/>
    </source>
</evidence>
<name>A0A674PCH7_TAKRU</name>
<dbReference type="Gene3D" id="2.60.40.10">
    <property type="entry name" value="Immunoglobulins"/>
    <property type="match status" value="1"/>
</dbReference>
<dbReference type="InterPro" id="IPR007110">
    <property type="entry name" value="Ig-like_dom"/>
</dbReference>
<evidence type="ECO:0000259" key="2">
    <source>
        <dbReference type="PROSITE" id="PS50835"/>
    </source>
</evidence>
<reference evidence="3 4" key="1">
    <citation type="journal article" date="2011" name="Genome Biol. Evol.">
        <title>Integration of the genetic map and genome assembly of fugu facilitates insights into distinct features of genome evolution in teleosts and mammals.</title>
        <authorList>
            <person name="Kai W."/>
            <person name="Kikuchi K."/>
            <person name="Tohari S."/>
            <person name="Chew A.K."/>
            <person name="Tay A."/>
            <person name="Fujiwara A."/>
            <person name="Hosoya S."/>
            <person name="Suetake H."/>
            <person name="Naruse K."/>
            <person name="Brenner S."/>
            <person name="Suzuki Y."/>
            <person name="Venkatesh B."/>
        </authorList>
    </citation>
    <scope>NUCLEOTIDE SEQUENCE [LARGE SCALE GENOMIC DNA]</scope>
</reference>
<evidence type="ECO:0000256" key="1">
    <source>
        <dbReference type="ARBA" id="ARBA00023319"/>
    </source>
</evidence>
<dbReference type="AlphaFoldDB" id="A0A674PCH7"/>
<dbReference type="SUPFAM" id="SSF48726">
    <property type="entry name" value="Immunoglobulin"/>
    <property type="match status" value="1"/>
</dbReference>
<dbReference type="InterPro" id="IPR050380">
    <property type="entry name" value="Immune_Resp_Modulators"/>
</dbReference>
<evidence type="ECO:0000313" key="4">
    <source>
        <dbReference type="Proteomes" id="UP000005226"/>
    </source>
</evidence>
<reference evidence="3" key="2">
    <citation type="submission" date="2025-08" db="UniProtKB">
        <authorList>
            <consortium name="Ensembl"/>
        </authorList>
    </citation>
    <scope>IDENTIFICATION</scope>
</reference>
<dbReference type="InterPro" id="IPR013783">
    <property type="entry name" value="Ig-like_fold"/>
</dbReference>
<dbReference type="InParanoid" id="A0A674PCH7"/>
<feature type="domain" description="Ig-like" evidence="2">
    <location>
        <begin position="115"/>
        <end position="197"/>
    </location>
</feature>
<keyword evidence="1" id="KW-0393">Immunoglobulin domain</keyword>
<keyword evidence="4" id="KW-1185">Reference proteome</keyword>
<dbReference type="Ensembl" id="ENSTRUT00000076514.1">
    <property type="protein sequence ID" value="ENSTRUP00000083402.1"/>
    <property type="gene ID" value="ENSTRUG00000031001.1"/>
</dbReference>
<dbReference type="PANTHER" id="PTHR23411">
    <property type="entry name" value="TAPASIN"/>
    <property type="match status" value="1"/>
</dbReference>
<accession>A0A674PCH7</accession>
<dbReference type="PROSITE" id="PS50835">
    <property type="entry name" value="IG_LIKE"/>
    <property type="match status" value="1"/>
</dbReference>
<dbReference type="Proteomes" id="UP000005226">
    <property type="component" value="Chromosome 1"/>
</dbReference>
<reference evidence="3" key="3">
    <citation type="submission" date="2025-09" db="UniProtKB">
        <authorList>
            <consortium name="Ensembl"/>
        </authorList>
    </citation>
    <scope>IDENTIFICATION</scope>
</reference>
<organism evidence="3 4">
    <name type="scientific">Takifugu rubripes</name>
    <name type="common">Japanese pufferfish</name>
    <name type="synonym">Fugu rubripes</name>
    <dbReference type="NCBI Taxonomy" id="31033"/>
    <lineage>
        <taxon>Eukaryota</taxon>
        <taxon>Metazoa</taxon>
        <taxon>Chordata</taxon>
        <taxon>Craniata</taxon>
        <taxon>Vertebrata</taxon>
        <taxon>Euteleostomi</taxon>
        <taxon>Actinopterygii</taxon>
        <taxon>Neopterygii</taxon>
        <taxon>Teleostei</taxon>
        <taxon>Neoteleostei</taxon>
        <taxon>Acanthomorphata</taxon>
        <taxon>Eupercaria</taxon>
        <taxon>Tetraodontiformes</taxon>
        <taxon>Tetradontoidea</taxon>
        <taxon>Tetraodontidae</taxon>
        <taxon>Takifugu</taxon>
    </lineage>
</organism>
<dbReference type="GeneTree" id="ENSGT00940000179572"/>
<proteinExistence type="predicted"/>
<dbReference type="InterPro" id="IPR036179">
    <property type="entry name" value="Ig-like_dom_sf"/>
</dbReference>
<protein>
    <recommendedName>
        <fullName evidence="2">Ig-like domain-containing protein</fullName>
    </recommendedName>
</protein>